<evidence type="ECO:0000256" key="9">
    <source>
        <dbReference type="ARBA" id="ARBA00022840"/>
    </source>
</evidence>
<dbReference type="SMART" id="SM00473">
    <property type="entry name" value="PAN_AP"/>
    <property type="match status" value="1"/>
</dbReference>
<feature type="transmembrane region" description="Helical" evidence="14">
    <location>
        <begin position="291"/>
        <end position="307"/>
    </location>
</feature>
<dbReference type="Gene3D" id="2.90.10.10">
    <property type="entry name" value="Bulb-type lectin domain"/>
    <property type="match status" value="1"/>
</dbReference>
<accession>A0A6N2MYZ4</accession>
<gene>
    <name evidence="18" type="ORF">SVIM_LOCUS385988</name>
</gene>
<name>A0A6N2MYZ4_SALVM</name>
<dbReference type="PROSITE" id="PS50927">
    <property type="entry name" value="BULB_LECTIN"/>
    <property type="match status" value="1"/>
</dbReference>
<feature type="domain" description="Apple" evidence="17">
    <location>
        <begin position="623"/>
        <end position="705"/>
    </location>
</feature>
<feature type="domain" description="Bulb-type lectin" evidence="16">
    <location>
        <begin position="311"/>
        <end position="436"/>
    </location>
</feature>
<evidence type="ECO:0000256" key="13">
    <source>
        <dbReference type="ARBA" id="ARBA00023180"/>
    </source>
</evidence>
<evidence type="ECO:0000256" key="1">
    <source>
        <dbReference type="ARBA" id="ARBA00004251"/>
    </source>
</evidence>
<feature type="domain" description="Protein kinase" evidence="15">
    <location>
        <begin position="806"/>
        <end position="1083"/>
    </location>
</feature>
<evidence type="ECO:0000256" key="5">
    <source>
        <dbReference type="ARBA" id="ARBA00022692"/>
    </source>
</evidence>
<dbReference type="PROSITE" id="PS50948">
    <property type="entry name" value="PAN"/>
    <property type="match status" value="1"/>
</dbReference>
<keyword evidence="8" id="KW-0418">Kinase</keyword>
<evidence type="ECO:0000256" key="4">
    <source>
        <dbReference type="ARBA" id="ARBA00022679"/>
    </source>
</evidence>
<dbReference type="FunFam" id="2.90.10.10:FF:000002">
    <property type="entry name" value="Serine/threonine-protein kinase"/>
    <property type="match status" value="1"/>
</dbReference>
<evidence type="ECO:0000259" key="16">
    <source>
        <dbReference type="PROSITE" id="PS50927"/>
    </source>
</evidence>
<evidence type="ECO:0000256" key="12">
    <source>
        <dbReference type="ARBA" id="ARBA00023157"/>
    </source>
</evidence>
<keyword evidence="5 14" id="KW-0812">Transmembrane</keyword>
<dbReference type="InterPro" id="IPR036426">
    <property type="entry name" value="Bulb-type_lectin_dom_sf"/>
</dbReference>
<dbReference type="GO" id="GO:0005886">
    <property type="term" value="C:plasma membrane"/>
    <property type="evidence" value="ECO:0007669"/>
    <property type="project" value="UniProtKB-SubCell"/>
</dbReference>
<evidence type="ECO:0000256" key="7">
    <source>
        <dbReference type="ARBA" id="ARBA00022741"/>
    </source>
</evidence>
<dbReference type="Gene3D" id="3.30.200.20">
    <property type="entry name" value="Phosphorylase Kinase, domain 1"/>
    <property type="match status" value="1"/>
</dbReference>
<dbReference type="PROSITE" id="PS50011">
    <property type="entry name" value="PROTEIN_KINASE_DOM"/>
    <property type="match status" value="1"/>
</dbReference>
<dbReference type="Gene3D" id="1.10.510.10">
    <property type="entry name" value="Transferase(Phosphotransferase) domain 1"/>
    <property type="match status" value="1"/>
</dbReference>
<organism evidence="18">
    <name type="scientific">Salix viminalis</name>
    <name type="common">Common osier</name>
    <name type="synonym">Basket willow</name>
    <dbReference type="NCBI Taxonomy" id="40686"/>
    <lineage>
        <taxon>Eukaryota</taxon>
        <taxon>Viridiplantae</taxon>
        <taxon>Streptophyta</taxon>
        <taxon>Embryophyta</taxon>
        <taxon>Tracheophyta</taxon>
        <taxon>Spermatophyta</taxon>
        <taxon>Magnoliopsida</taxon>
        <taxon>eudicotyledons</taxon>
        <taxon>Gunneridae</taxon>
        <taxon>Pentapetalae</taxon>
        <taxon>rosids</taxon>
        <taxon>fabids</taxon>
        <taxon>Malpighiales</taxon>
        <taxon>Salicaceae</taxon>
        <taxon>Saliceae</taxon>
        <taxon>Salix</taxon>
    </lineage>
</organism>
<feature type="transmembrane region" description="Helical" evidence="14">
    <location>
        <begin position="173"/>
        <end position="194"/>
    </location>
</feature>
<evidence type="ECO:0000313" key="18">
    <source>
        <dbReference type="EMBL" id="VFU54854.1"/>
    </source>
</evidence>
<evidence type="ECO:0000259" key="15">
    <source>
        <dbReference type="PROSITE" id="PS50011"/>
    </source>
</evidence>
<evidence type="ECO:0008006" key="19">
    <source>
        <dbReference type="Google" id="ProtNLM"/>
    </source>
</evidence>
<evidence type="ECO:0000256" key="2">
    <source>
        <dbReference type="ARBA" id="ARBA00022475"/>
    </source>
</evidence>
<keyword evidence="3" id="KW-0723">Serine/threonine-protein kinase</keyword>
<evidence type="ECO:0000256" key="3">
    <source>
        <dbReference type="ARBA" id="ARBA00022527"/>
    </source>
</evidence>
<dbReference type="PANTHER" id="PTHR27002:SF812">
    <property type="entry name" value="RECEPTOR-LIKE SERINE_THREONINE-PROTEIN KINASE"/>
    <property type="match status" value="1"/>
</dbReference>
<dbReference type="Pfam" id="PF00954">
    <property type="entry name" value="S_locus_glycop"/>
    <property type="match status" value="2"/>
</dbReference>
<evidence type="ECO:0000256" key="14">
    <source>
        <dbReference type="SAM" id="Phobius"/>
    </source>
</evidence>
<sequence length="1123" mass="126602">MFQDRPNNSLSKGHWSWYYFWAEPKDQAGVYGLCGVFGVFHNSSSYCECLKGFKPLVQNDWSSGCVRKSPLQCQNKKSIGKEDGFLKMSDLTLPANSKTYQKVSAGRCRLDCMEKCSCMAYTIILQRRSYNLAVRVADGRAGAEIYIRLAASEPELQIGNGSTRTGGTIKWKLRTALAVAIPTILITLGLFMYFRCLWKGKLTRKGASCSRFNFCCLLVMYDIMLFDFDTNPGSTNNESSSVDIRRKDGVKIWSCHYSVMRAYRLQLDNSQTSLEREDSGLFIRMRVKTNPCFWLFVLLWLFVYHRTCFSSDKILVGQSLNVNQTLVSQNGVFELGFFRRGTPHNIYLGIWYRNFADKTKVWVANRESPSNDLNSSKLELLSDGKLVLLKNVTETVWSTDLASSMQNTSKAEAVILDDGNFVIRDGSNPSTIYWQSFDYPTDTWLPGAKLGINKRTGQVQRLISWKNPEDPAPGMFSLGVDTNGSRQIFMEWNRSHRYWSSGYWNGETFSLVPEMRLNNIYNYNYVSNINESYFTYSLYNPSHLSRYMIGVDGQVNQFIWRKGPWSWFLFWFEPKDQADVYGLCGVFGVFHNSSSNCDCLKGFKPLVQNDWSSGCVRKSPLKCQNKSSVGKEDGFLKMSDLALPANSKTYQKVSAGRCRLDCIEKCSCMAYTYNNNIGCSLWEGTYSSQGVADGRAGAEIYIRLAASEPELQIGNGSTRTGGSIKWKLRTALALAIPAILITLGLFMYFRCLWKGKLTRKGHDIMLFDFDTKTNNESSSVDNRKKTWSKNMELPLFSYESVSVATGQFSDKLGEGGFGPVYKGKLPTGLDVAVKRLSERSGQGLEEFRNETILIAKLQHRNLVRLLGSCIERDEKMLIYEYMPNKSLDFFLFDANRGQILDWGTRIRIIEGTAQGLLYLHKYSRLRIIHRDLKPSNILLDSEMNPKISDFGMARIFGGNETQGNTNRIVGTYGYMSPEYAMEGVFSVKSDVFSFGVLVLEIVSGKKNTSFYHSDSLNLLGHAWKLWSSNKASDLMDPTLGDPPSTSMLLRYINIGLLCVQESPADRPTMSDVISMIVSEHVALPEPKQPAFVAGRNVAEPGSMMSSAGVPSVNNVTITAIDAR</sequence>
<dbReference type="CDD" id="cd14066">
    <property type="entry name" value="STKc_IRAK"/>
    <property type="match status" value="1"/>
</dbReference>
<dbReference type="FunFam" id="1.10.510.10:FF:001270">
    <property type="entry name" value="Uncharacterized protein"/>
    <property type="match status" value="1"/>
</dbReference>
<dbReference type="GO" id="GO:0048544">
    <property type="term" value="P:recognition of pollen"/>
    <property type="evidence" value="ECO:0007669"/>
    <property type="project" value="InterPro"/>
</dbReference>
<evidence type="ECO:0000259" key="17">
    <source>
        <dbReference type="PROSITE" id="PS50948"/>
    </source>
</evidence>
<keyword evidence="7" id="KW-0547">Nucleotide-binding</keyword>
<dbReference type="SMART" id="SM00108">
    <property type="entry name" value="B_lectin"/>
    <property type="match status" value="1"/>
</dbReference>
<dbReference type="Pfam" id="PF07714">
    <property type="entry name" value="PK_Tyr_Ser-Thr"/>
    <property type="match status" value="1"/>
</dbReference>
<dbReference type="FunFam" id="3.30.200.20:FF:000951">
    <property type="entry name" value="Uncharacterized protein"/>
    <property type="match status" value="1"/>
</dbReference>
<dbReference type="InterPro" id="IPR000719">
    <property type="entry name" value="Prot_kinase_dom"/>
</dbReference>
<keyword evidence="10 14" id="KW-1133">Transmembrane helix</keyword>
<evidence type="ECO:0000256" key="8">
    <source>
        <dbReference type="ARBA" id="ARBA00022777"/>
    </source>
</evidence>
<dbReference type="CDD" id="cd00028">
    <property type="entry name" value="B_lectin"/>
    <property type="match status" value="1"/>
</dbReference>
<dbReference type="GO" id="GO:0005524">
    <property type="term" value="F:ATP binding"/>
    <property type="evidence" value="ECO:0007669"/>
    <property type="project" value="UniProtKB-KW"/>
</dbReference>
<reference evidence="18" key="1">
    <citation type="submission" date="2019-03" db="EMBL/GenBank/DDBJ databases">
        <authorList>
            <person name="Mank J."/>
            <person name="Almeida P."/>
        </authorList>
    </citation>
    <scope>NUCLEOTIDE SEQUENCE</scope>
    <source>
        <strain evidence="18">78183</strain>
    </source>
</reference>
<evidence type="ECO:0000256" key="10">
    <source>
        <dbReference type="ARBA" id="ARBA00022989"/>
    </source>
</evidence>
<dbReference type="Pfam" id="PF08276">
    <property type="entry name" value="PAN_2"/>
    <property type="match status" value="2"/>
</dbReference>
<dbReference type="InterPro" id="IPR001480">
    <property type="entry name" value="Bulb-type_lectin_dom"/>
</dbReference>
<dbReference type="Pfam" id="PF11883">
    <property type="entry name" value="DUF3403"/>
    <property type="match status" value="1"/>
</dbReference>
<dbReference type="InterPro" id="IPR001245">
    <property type="entry name" value="Ser-Thr/Tyr_kinase_cat_dom"/>
</dbReference>
<proteinExistence type="predicted"/>
<dbReference type="PROSITE" id="PS00108">
    <property type="entry name" value="PROTEIN_KINASE_ST"/>
    <property type="match status" value="1"/>
</dbReference>
<comment type="subcellular location">
    <subcellularLocation>
        <location evidence="1">Cell membrane</location>
        <topology evidence="1">Single-pass type I membrane protein</topology>
    </subcellularLocation>
</comment>
<keyword evidence="4" id="KW-0808">Transferase</keyword>
<evidence type="ECO:0000256" key="11">
    <source>
        <dbReference type="ARBA" id="ARBA00023136"/>
    </source>
</evidence>
<dbReference type="GO" id="GO:0004674">
    <property type="term" value="F:protein serine/threonine kinase activity"/>
    <property type="evidence" value="ECO:0007669"/>
    <property type="project" value="UniProtKB-KW"/>
</dbReference>
<keyword evidence="13" id="KW-0325">Glycoprotein</keyword>
<keyword evidence="9" id="KW-0067">ATP-binding</keyword>
<dbReference type="InterPro" id="IPR000858">
    <property type="entry name" value="S_locus_glycoprot_dom"/>
</dbReference>
<keyword evidence="2" id="KW-1003">Cell membrane</keyword>
<dbReference type="SUPFAM" id="SSF56112">
    <property type="entry name" value="Protein kinase-like (PK-like)"/>
    <property type="match status" value="1"/>
</dbReference>
<dbReference type="Pfam" id="PF01453">
    <property type="entry name" value="B_lectin"/>
    <property type="match status" value="1"/>
</dbReference>
<keyword evidence="6" id="KW-0732">Signal</keyword>
<dbReference type="SUPFAM" id="SSF51110">
    <property type="entry name" value="alpha-D-mannose-specific plant lectins"/>
    <property type="match status" value="1"/>
</dbReference>
<dbReference type="CDD" id="cd01098">
    <property type="entry name" value="PAN_AP_plant"/>
    <property type="match status" value="2"/>
</dbReference>
<dbReference type="FunFam" id="1.10.510.10:FF:001019">
    <property type="entry name" value="G-type lectin S-receptor-like serine/threonine-protein kinase B120"/>
    <property type="match status" value="1"/>
</dbReference>
<dbReference type="SMART" id="SM00220">
    <property type="entry name" value="S_TKc"/>
    <property type="match status" value="1"/>
</dbReference>
<keyword evidence="12" id="KW-1015">Disulfide bond</keyword>
<dbReference type="EMBL" id="CAADRP010001862">
    <property type="protein sequence ID" value="VFU54854.1"/>
    <property type="molecule type" value="Genomic_DNA"/>
</dbReference>
<feature type="transmembrane region" description="Helical" evidence="14">
    <location>
        <begin position="731"/>
        <end position="749"/>
    </location>
</feature>
<dbReference type="InterPro" id="IPR021820">
    <property type="entry name" value="S-locus_recpt_kinase_C"/>
</dbReference>
<dbReference type="AlphaFoldDB" id="A0A6N2MYZ4"/>
<dbReference type="InterPro" id="IPR008271">
    <property type="entry name" value="Ser/Thr_kinase_AS"/>
</dbReference>
<dbReference type="InterPro" id="IPR003609">
    <property type="entry name" value="Pan_app"/>
</dbReference>
<dbReference type="InterPro" id="IPR011009">
    <property type="entry name" value="Kinase-like_dom_sf"/>
</dbReference>
<protein>
    <recommendedName>
        <fullName evidence="19">Non-specific serine/threonine protein kinase</fullName>
    </recommendedName>
</protein>
<dbReference type="PANTHER" id="PTHR27002">
    <property type="entry name" value="RECEPTOR-LIKE SERINE/THREONINE-PROTEIN KINASE SD1-8"/>
    <property type="match status" value="1"/>
</dbReference>
<keyword evidence="11 14" id="KW-0472">Membrane</keyword>
<evidence type="ECO:0000256" key="6">
    <source>
        <dbReference type="ARBA" id="ARBA00022729"/>
    </source>
</evidence>